<evidence type="ECO:0000256" key="6">
    <source>
        <dbReference type="ARBA" id="ARBA00023141"/>
    </source>
</evidence>
<dbReference type="SUPFAM" id="SSF51569">
    <property type="entry name" value="Aldolase"/>
    <property type="match status" value="1"/>
</dbReference>
<dbReference type="Gene3D" id="3.20.20.70">
    <property type="entry name" value="Aldolase class I"/>
    <property type="match status" value="1"/>
</dbReference>
<dbReference type="GO" id="GO:0008652">
    <property type="term" value="P:amino acid biosynthetic process"/>
    <property type="evidence" value="ECO:0007669"/>
    <property type="project" value="UniProtKB-KW"/>
</dbReference>
<dbReference type="GO" id="GO:0009073">
    <property type="term" value="P:aromatic amino acid family biosynthetic process"/>
    <property type="evidence" value="ECO:0007669"/>
    <property type="project" value="UniProtKB-KW"/>
</dbReference>
<gene>
    <name evidence="10" type="primary">aroG</name>
    <name evidence="10" type="ORF">TPPER_00227</name>
</gene>
<comment type="pathway">
    <text evidence="2 8">Metabolic intermediate biosynthesis; chorismate biosynthesis; chorismate from D-erythrose 4-phosphate and phosphoenolpyruvate: step 1/7.</text>
</comment>
<evidence type="ECO:0000256" key="2">
    <source>
        <dbReference type="ARBA" id="ARBA00004688"/>
    </source>
</evidence>
<dbReference type="Pfam" id="PF00793">
    <property type="entry name" value="DAHP_synth_1"/>
    <property type="match status" value="1"/>
</dbReference>
<feature type="domain" description="DAHP synthetase I/KDSA" evidence="9">
    <location>
        <begin position="37"/>
        <end position="336"/>
    </location>
</feature>
<dbReference type="PANTHER" id="PTHR21225:SF12">
    <property type="entry name" value="PHOSPHO-2-DEHYDRO-3-DEOXYHEPTONATE ALDOLASE, TYROSINE-INHIBITED"/>
    <property type="match status" value="1"/>
</dbReference>
<dbReference type="GO" id="GO:0003849">
    <property type="term" value="F:3-deoxy-7-phosphoheptulonate synthase activity"/>
    <property type="evidence" value="ECO:0007669"/>
    <property type="project" value="UniProtKB-EC"/>
</dbReference>
<dbReference type="InterPro" id="IPR006218">
    <property type="entry name" value="DAHP1/KDSA"/>
</dbReference>
<evidence type="ECO:0000313" key="10">
    <source>
        <dbReference type="EMBL" id="PHN16186.1"/>
    </source>
</evidence>
<dbReference type="EMBL" id="MKGN01000020">
    <property type="protein sequence ID" value="PHN16186.1"/>
    <property type="molecule type" value="Genomic_DNA"/>
</dbReference>
<evidence type="ECO:0000313" key="11">
    <source>
        <dbReference type="Proteomes" id="UP000222818"/>
    </source>
</evidence>
<sequence>MRSRTFECVDPSTLKEKLKVNVRTVNFIRTVRSSVKRIVNDVDNRVIVIIGPCSIHDVESTMDYCYRLSKVRAQLQQDLEVIMRAFLEKPRTSVGWKGLLNDPYLDRSSAIDNGLEASRKLYLQINKANVPIGAECLNPIAVWFIHDLISWGAIGARTTESQTHREIASGLPFTVGFKNNTEGAISTTINSITAAGCPHYFLSVNKAGKPSTFATDGNSSCHLILRGGHKTTNYDSQSINNASTYLMLTGLKSKVLIDVSHSNSKSNHVEQARVCKEVIKQINNGERKILGVMMESYLTEGKQTSSECDSVCGCGCKASYGKSITDACIGWPDSVDMFKELAAAVRIRRKDSR</sequence>
<comment type="function">
    <text evidence="1 8">Stereospecific condensation of phosphoenolpyruvate (PEP) and D-erythrose-4-phosphate (E4P) giving rise to 3-deoxy-D-arabino-heptulosonate-7-phosphate (DAHP).</text>
</comment>
<evidence type="ECO:0000256" key="8">
    <source>
        <dbReference type="PIRNR" id="PIRNR001361"/>
    </source>
</evidence>
<dbReference type="UniPathway" id="UPA00053">
    <property type="reaction ID" value="UER00084"/>
</dbReference>
<dbReference type="GO" id="GO:0009423">
    <property type="term" value="P:chorismate biosynthetic process"/>
    <property type="evidence" value="ECO:0007669"/>
    <property type="project" value="UniProtKB-UniPathway"/>
</dbReference>
<dbReference type="NCBIfam" id="NF009395">
    <property type="entry name" value="PRK12755.1"/>
    <property type="match status" value="1"/>
</dbReference>
<reference evidence="10 11" key="1">
    <citation type="journal article" date="2017" name="ISME J.">
        <title>Tremblaya phenacola PPER: an evolutionary beta-gammaproteobacterium collage.</title>
        <authorList>
            <person name="Gil R."/>
            <person name="Vargas-Chavez C."/>
            <person name="Lopez-Madrigal S."/>
            <person name="Santos-Garcia D."/>
            <person name="Latorre A."/>
            <person name="Moya A."/>
        </authorList>
    </citation>
    <scope>NUCLEOTIDE SEQUENCE [LARGE SCALE GENOMIC DNA]</scope>
    <source>
        <strain evidence="10 11">PPER</strain>
    </source>
</reference>
<comment type="caution">
    <text evidence="10">The sequence shown here is derived from an EMBL/GenBank/DDBJ whole genome shotgun (WGS) entry which is preliminary data.</text>
</comment>
<evidence type="ECO:0000259" key="9">
    <source>
        <dbReference type="Pfam" id="PF00793"/>
    </source>
</evidence>
<dbReference type="PIRSF" id="PIRSF001361">
    <property type="entry name" value="DAHP_synthase"/>
    <property type="match status" value="1"/>
</dbReference>
<keyword evidence="4 8" id="KW-0028">Amino-acid biosynthesis</keyword>
<name>A0A2G0V6T7_9PROT</name>
<protein>
    <recommendedName>
        <fullName evidence="8">Phospho-2-dehydro-3-deoxyheptonate aldolase</fullName>
        <ecNumber evidence="8">2.5.1.54</ecNumber>
    </recommendedName>
</protein>
<dbReference type="InterPro" id="IPR006219">
    <property type="entry name" value="DAHP_synth_1"/>
</dbReference>
<dbReference type="PANTHER" id="PTHR21225">
    <property type="entry name" value="PHOSPHO-2-DEHYDRO-3-DEOXYHEPTONATE ALDOLASE DAHP SYNTHETASE"/>
    <property type="match status" value="1"/>
</dbReference>
<evidence type="ECO:0000256" key="3">
    <source>
        <dbReference type="ARBA" id="ARBA00007985"/>
    </source>
</evidence>
<comment type="catalytic activity">
    <reaction evidence="7 8">
        <text>D-erythrose 4-phosphate + phosphoenolpyruvate + H2O = 7-phospho-2-dehydro-3-deoxy-D-arabino-heptonate + phosphate</text>
        <dbReference type="Rhea" id="RHEA:14717"/>
        <dbReference type="ChEBI" id="CHEBI:15377"/>
        <dbReference type="ChEBI" id="CHEBI:16897"/>
        <dbReference type="ChEBI" id="CHEBI:43474"/>
        <dbReference type="ChEBI" id="CHEBI:58394"/>
        <dbReference type="ChEBI" id="CHEBI:58702"/>
        <dbReference type="EC" id="2.5.1.54"/>
    </reaction>
</comment>
<accession>A0A2G0V6T7</accession>
<evidence type="ECO:0000256" key="4">
    <source>
        <dbReference type="ARBA" id="ARBA00022605"/>
    </source>
</evidence>
<proteinExistence type="inferred from homology"/>
<evidence type="ECO:0000256" key="7">
    <source>
        <dbReference type="ARBA" id="ARBA00047508"/>
    </source>
</evidence>
<dbReference type="NCBIfam" id="TIGR00034">
    <property type="entry name" value="aroFGH"/>
    <property type="match status" value="1"/>
</dbReference>
<organism evidence="10 11">
    <name type="scientific">Candidatus Tremblayella phenacoccinincola</name>
    <dbReference type="NCBI Taxonomy" id="1010676"/>
    <lineage>
        <taxon>Bacteria</taxon>
        <taxon>Pseudomonadati</taxon>
        <taxon>Pseudomonadota</taxon>
        <taxon>Betaproteobacteria</taxon>
        <taxon>Candidatus Tremblayella</taxon>
    </lineage>
</organism>
<evidence type="ECO:0000256" key="1">
    <source>
        <dbReference type="ARBA" id="ARBA00003726"/>
    </source>
</evidence>
<dbReference type="Proteomes" id="UP000222818">
    <property type="component" value="Unassembled WGS sequence"/>
</dbReference>
<comment type="similarity">
    <text evidence="3 8">Belongs to the class-I DAHP synthase family.</text>
</comment>
<dbReference type="InterPro" id="IPR013785">
    <property type="entry name" value="Aldolase_TIM"/>
</dbReference>
<dbReference type="AlphaFoldDB" id="A0A2G0V6T7"/>
<dbReference type="EC" id="2.5.1.54" evidence="8"/>
<keyword evidence="6 8" id="KW-0057">Aromatic amino acid biosynthesis</keyword>
<keyword evidence="11" id="KW-1185">Reference proteome</keyword>
<evidence type="ECO:0000256" key="5">
    <source>
        <dbReference type="ARBA" id="ARBA00022679"/>
    </source>
</evidence>
<keyword evidence="5 8" id="KW-0808">Transferase</keyword>
<dbReference type="GO" id="GO:0005737">
    <property type="term" value="C:cytoplasm"/>
    <property type="evidence" value="ECO:0007669"/>
    <property type="project" value="TreeGrafter"/>
</dbReference>